<evidence type="ECO:0000313" key="2">
    <source>
        <dbReference type="EMBL" id="KAG2485914.1"/>
    </source>
</evidence>
<dbReference type="InterPro" id="IPR018247">
    <property type="entry name" value="EF_Hand_1_Ca_BS"/>
</dbReference>
<evidence type="ECO:0000259" key="1">
    <source>
        <dbReference type="PROSITE" id="PS50222"/>
    </source>
</evidence>
<dbReference type="InterPro" id="IPR002048">
    <property type="entry name" value="EF_hand_dom"/>
</dbReference>
<dbReference type="AlphaFoldDB" id="A0A835XU11"/>
<gene>
    <name evidence="2" type="ORF">HYH03_015358</name>
</gene>
<comment type="caution">
    <text evidence="2">The sequence shown here is derived from an EMBL/GenBank/DDBJ whole genome shotgun (WGS) entry which is preliminary data.</text>
</comment>
<keyword evidence="3" id="KW-1185">Reference proteome</keyword>
<evidence type="ECO:0000313" key="3">
    <source>
        <dbReference type="Proteomes" id="UP000612055"/>
    </source>
</evidence>
<dbReference type="Proteomes" id="UP000612055">
    <property type="component" value="Unassembled WGS sequence"/>
</dbReference>
<dbReference type="PROSITE" id="PS50222">
    <property type="entry name" value="EF_HAND_2"/>
    <property type="match status" value="1"/>
</dbReference>
<dbReference type="PROSITE" id="PS00018">
    <property type="entry name" value="EF_HAND_1"/>
    <property type="match status" value="1"/>
</dbReference>
<organism evidence="2 3">
    <name type="scientific">Edaphochlamys debaryana</name>
    <dbReference type="NCBI Taxonomy" id="47281"/>
    <lineage>
        <taxon>Eukaryota</taxon>
        <taxon>Viridiplantae</taxon>
        <taxon>Chlorophyta</taxon>
        <taxon>core chlorophytes</taxon>
        <taxon>Chlorophyceae</taxon>
        <taxon>CS clade</taxon>
        <taxon>Chlamydomonadales</taxon>
        <taxon>Chlamydomonadales incertae sedis</taxon>
        <taxon>Edaphochlamys</taxon>
    </lineage>
</organism>
<dbReference type="GO" id="GO:0005509">
    <property type="term" value="F:calcium ion binding"/>
    <property type="evidence" value="ECO:0007669"/>
    <property type="project" value="InterPro"/>
</dbReference>
<sequence>MVFGLGYWEADGVSCSSCCALLPGNEGKFLKCKAKKSVIRAFYTPSHGGEACTPQQVAFSDELFACTDGTPSPIPKDGWLEYLRREGPTPGHDKDTKEHAEYFCPPCWAGVSTKEEREAVNAACDGRIACYEPDRYTDASEIGIDYRPPHSPYAHQGSKWGDTLRWESAGAACAGMGCGRELPKNAGTWKIGEAGVVCFYTELPAPERLHTAGFHPGGWAAPAVEPRKMFRVLEYVRRLKDDTPPCKYYCVPCWAAEAGEEERAGTTRACRSHGIGVWEHCDDDSSVRAGHAPAPRADSGAGSDCSDLPAPCIDMHTAVGDVVKRAARGVARLGCIVVNIFLPGVGLAVGGAADAAFAAHLRALAGRAPAATLRLYDTSGDGVLSLAEIRAAVRNLQSRSEPESRFMCAMLRFLEQKHIEYRASPEVAKQRLQSDVRTVVEKLVVKDLIRTHGCQRDPLLMWGIVAWYTSQAQVIAAQAAARRNGQAQPHSGNSAAGLEGAGAEGIFAGEMEEVTGLVVDAVTGNAEEVFDMVAAVLDVAL</sequence>
<name>A0A835XU11_9CHLO</name>
<accession>A0A835XU11</accession>
<reference evidence="2" key="1">
    <citation type="journal article" date="2020" name="bioRxiv">
        <title>Comparative genomics of Chlamydomonas.</title>
        <authorList>
            <person name="Craig R.J."/>
            <person name="Hasan A.R."/>
            <person name="Ness R.W."/>
            <person name="Keightley P.D."/>
        </authorList>
    </citation>
    <scope>NUCLEOTIDE SEQUENCE</scope>
    <source>
        <strain evidence="2">CCAP 11/70</strain>
    </source>
</reference>
<feature type="domain" description="EF-hand" evidence="1">
    <location>
        <begin position="374"/>
        <end position="399"/>
    </location>
</feature>
<dbReference type="EMBL" id="JAEHOE010000120">
    <property type="protein sequence ID" value="KAG2485914.1"/>
    <property type="molecule type" value="Genomic_DNA"/>
</dbReference>
<protein>
    <recommendedName>
        <fullName evidence="1">EF-hand domain-containing protein</fullName>
    </recommendedName>
</protein>
<proteinExistence type="predicted"/>